<dbReference type="Gene3D" id="3.90.1200.10">
    <property type="match status" value="1"/>
</dbReference>
<dbReference type="EMBL" id="CAJNRD030001123">
    <property type="protein sequence ID" value="CAG5101697.1"/>
    <property type="molecule type" value="Genomic_DNA"/>
</dbReference>
<evidence type="ECO:0000259" key="1">
    <source>
        <dbReference type="SMART" id="SM00587"/>
    </source>
</evidence>
<protein>
    <recommendedName>
        <fullName evidence="1">CHK kinase-like domain-containing protein</fullName>
    </recommendedName>
</protein>
<accession>A0A8J2HK61</accession>
<sequence>MSVPAWLSAPFIEKALRRSENDDSICIVDCSIKPATNKGDNYTSDMHRVTVEYRHNQGAKAVTEKISIIVKVAPTAEGIHKDLIAEAGLFGIEIKMMTTTLKEMQLILKDKKLSGRCLYTQEKDPPLLIIEDLAPLGFRMADRQAGLDLHHCILALRGLAKFHASSVAVYEKTPKYKETYVKGIFNTGNPPDMIRFFTSGMKSLAKAVKSWPELDDTYADKLDKLADVAYERASESRTPDESEFNVINHGDFWVNNMLFKYNDDGKVIDHIFLGFRSNAASRESCYVNNAMNSIVVDRIRLSRHSDYNVDFQLCVYGSPAVDLAYFFNTSPSEEVLSKHTDNLIEEYVKVLSETMKKIGCKRPPPSIADIKKSLVKRDVYGFVAACTILPIVMIDKSQAQNIEEIMGQDDGEFNNKSYENPIYKKTMLRRLPQWKAAGLLEA</sequence>
<dbReference type="AlphaFoldDB" id="A0A8J2HK61"/>
<dbReference type="SUPFAM" id="SSF56112">
    <property type="entry name" value="Protein kinase-like (PK-like)"/>
    <property type="match status" value="2"/>
</dbReference>
<comment type="caution">
    <text evidence="2">The sequence shown here is derived from an EMBL/GenBank/DDBJ whole genome shotgun (WGS) entry which is preliminary data.</text>
</comment>
<dbReference type="SMART" id="SM00587">
    <property type="entry name" value="CHK"/>
    <property type="match status" value="1"/>
</dbReference>
<evidence type="ECO:0000313" key="3">
    <source>
        <dbReference type="Proteomes" id="UP000786811"/>
    </source>
</evidence>
<proteinExistence type="predicted"/>
<keyword evidence="3" id="KW-1185">Reference proteome</keyword>
<dbReference type="PANTHER" id="PTHR11012:SF56">
    <property type="entry name" value="CHK KINASE-LIKE DOMAIN-CONTAINING PROTEIN-RELATED"/>
    <property type="match status" value="1"/>
</dbReference>
<organism evidence="2 3">
    <name type="scientific">Cotesia congregata</name>
    <name type="common">Parasitoid wasp</name>
    <name type="synonym">Apanteles congregatus</name>
    <dbReference type="NCBI Taxonomy" id="51543"/>
    <lineage>
        <taxon>Eukaryota</taxon>
        <taxon>Metazoa</taxon>
        <taxon>Ecdysozoa</taxon>
        <taxon>Arthropoda</taxon>
        <taxon>Hexapoda</taxon>
        <taxon>Insecta</taxon>
        <taxon>Pterygota</taxon>
        <taxon>Neoptera</taxon>
        <taxon>Endopterygota</taxon>
        <taxon>Hymenoptera</taxon>
        <taxon>Apocrita</taxon>
        <taxon>Ichneumonoidea</taxon>
        <taxon>Braconidae</taxon>
        <taxon>Microgastrinae</taxon>
        <taxon>Cotesia</taxon>
    </lineage>
</organism>
<dbReference type="InterPro" id="IPR004119">
    <property type="entry name" value="EcKL"/>
</dbReference>
<dbReference type="InterPro" id="IPR011009">
    <property type="entry name" value="Kinase-like_dom_sf"/>
</dbReference>
<feature type="domain" description="CHK kinase-like" evidence="1">
    <location>
        <begin position="128"/>
        <end position="357"/>
    </location>
</feature>
<dbReference type="InterPro" id="IPR015897">
    <property type="entry name" value="CHK_kinase-like"/>
</dbReference>
<dbReference type="Pfam" id="PF02958">
    <property type="entry name" value="EcKL"/>
    <property type="match status" value="2"/>
</dbReference>
<dbReference type="OrthoDB" id="8250698at2759"/>
<evidence type="ECO:0000313" key="2">
    <source>
        <dbReference type="EMBL" id="CAG5101697.1"/>
    </source>
</evidence>
<gene>
    <name evidence="2" type="ORF">HICCMSTLAB_LOCUS10599</name>
</gene>
<dbReference type="PANTHER" id="PTHR11012">
    <property type="entry name" value="PROTEIN KINASE-LIKE DOMAIN-CONTAINING"/>
    <property type="match status" value="1"/>
</dbReference>
<reference evidence="2" key="1">
    <citation type="submission" date="2021-04" db="EMBL/GenBank/DDBJ databases">
        <authorList>
            <person name="Chebbi M.A.C M."/>
        </authorList>
    </citation>
    <scope>NUCLEOTIDE SEQUENCE</scope>
</reference>
<dbReference type="Proteomes" id="UP000786811">
    <property type="component" value="Unassembled WGS sequence"/>
</dbReference>
<name>A0A8J2HK61_COTCN</name>